<protein>
    <submittedName>
        <fullName evidence="1">Uncharacterized protein</fullName>
    </submittedName>
</protein>
<dbReference type="EMBL" id="BQNB010019560">
    <property type="protein sequence ID" value="GJT86591.1"/>
    <property type="molecule type" value="Genomic_DNA"/>
</dbReference>
<evidence type="ECO:0000313" key="2">
    <source>
        <dbReference type="Proteomes" id="UP001151760"/>
    </source>
</evidence>
<dbReference type="Proteomes" id="UP001151760">
    <property type="component" value="Unassembled WGS sequence"/>
</dbReference>
<evidence type="ECO:0000313" key="1">
    <source>
        <dbReference type="EMBL" id="GJT86591.1"/>
    </source>
</evidence>
<organism evidence="1 2">
    <name type="scientific">Tanacetum coccineum</name>
    <dbReference type="NCBI Taxonomy" id="301880"/>
    <lineage>
        <taxon>Eukaryota</taxon>
        <taxon>Viridiplantae</taxon>
        <taxon>Streptophyta</taxon>
        <taxon>Embryophyta</taxon>
        <taxon>Tracheophyta</taxon>
        <taxon>Spermatophyta</taxon>
        <taxon>Magnoliopsida</taxon>
        <taxon>eudicotyledons</taxon>
        <taxon>Gunneridae</taxon>
        <taxon>Pentapetalae</taxon>
        <taxon>asterids</taxon>
        <taxon>campanulids</taxon>
        <taxon>Asterales</taxon>
        <taxon>Asteraceae</taxon>
        <taxon>Asteroideae</taxon>
        <taxon>Anthemideae</taxon>
        <taxon>Anthemidinae</taxon>
        <taxon>Tanacetum</taxon>
    </lineage>
</organism>
<reference evidence="1" key="2">
    <citation type="submission" date="2022-01" db="EMBL/GenBank/DDBJ databases">
        <authorList>
            <person name="Yamashiro T."/>
            <person name="Shiraishi A."/>
            <person name="Satake H."/>
            <person name="Nakayama K."/>
        </authorList>
    </citation>
    <scope>NUCLEOTIDE SEQUENCE</scope>
</reference>
<reference evidence="1" key="1">
    <citation type="journal article" date="2022" name="Int. J. Mol. Sci.">
        <title>Draft Genome of Tanacetum Coccineum: Genomic Comparison of Closely Related Tanacetum-Family Plants.</title>
        <authorList>
            <person name="Yamashiro T."/>
            <person name="Shiraishi A."/>
            <person name="Nakayama K."/>
            <person name="Satake H."/>
        </authorList>
    </citation>
    <scope>NUCLEOTIDE SEQUENCE</scope>
</reference>
<accession>A0ABQ5HGT5</accession>
<sequence>MWLNNLLETMWKTIERLKQGESISIVDACPNAMEMWKTIERLKQGESIIVQDLETSLFWEFGKFTSRDGETLDSYYSRMAKVIITSGRDIQAKGGGGVALLVEIPVKLVFGSRRSVMDLSSSVGKTCLGKNVIEISSDKAEGHGDWNSPEF</sequence>
<name>A0ABQ5HGT5_9ASTR</name>
<proteinExistence type="predicted"/>
<gene>
    <name evidence="1" type="ORF">Tco_1068308</name>
</gene>
<comment type="caution">
    <text evidence="1">The sequence shown here is derived from an EMBL/GenBank/DDBJ whole genome shotgun (WGS) entry which is preliminary data.</text>
</comment>
<keyword evidence="2" id="KW-1185">Reference proteome</keyword>